<accession>A0A2H1W2K4</accession>
<gene>
    <name evidence="2" type="ORF">SFRICE_008360</name>
</gene>
<evidence type="ECO:0000313" key="2">
    <source>
        <dbReference type="EMBL" id="SOQ46744.1"/>
    </source>
</evidence>
<sequence length="88" mass="9643">MSRCGRESGKPSVAKRCGDVERKSVKERDGHFTARGQRARYTVADCAPIAICGSRPAFVDPRDTLSGARARPRCFHAPRAGWGYCTES</sequence>
<name>A0A2H1W2K4_SPOFR</name>
<protein>
    <submittedName>
        <fullName evidence="2">SFRICE_008360</fullName>
    </submittedName>
</protein>
<proteinExistence type="predicted"/>
<dbReference type="EMBL" id="ODYU01005660">
    <property type="protein sequence ID" value="SOQ46744.1"/>
    <property type="molecule type" value="Genomic_DNA"/>
</dbReference>
<feature type="region of interest" description="Disordered" evidence="1">
    <location>
        <begin position="1"/>
        <end position="20"/>
    </location>
</feature>
<dbReference type="AlphaFoldDB" id="A0A2H1W2K4"/>
<reference evidence="2" key="1">
    <citation type="submission" date="2016-07" db="EMBL/GenBank/DDBJ databases">
        <authorList>
            <person name="Bretaudeau A."/>
        </authorList>
    </citation>
    <scope>NUCLEOTIDE SEQUENCE</scope>
    <source>
        <strain evidence="2">Rice</strain>
        <tissue evidence="2">Whole body</tissue>
    </source>
</reference>
<organism evidence="2">
    <name type="scientific">Spodoptera frugiperda</name>
    <name type="common">Fall armyworm</name>
    <dbReference type="NCBI Taxonomy" id="7108"/>
    <lineage>
        <taxon>Eukaryota</taxon>
        <taxon>Metazoa</taxon>
        <taxon>Ecdysozoa</taxon>
        <taxon>Arthropoda</taxon>
        <taxon>Hexapoda</taxon>
        <taxon>Insecta</taxon>
        <taxon>Pterygota</taxon>
        <taxon>Neoptera</taxon>
        <taxon>Endopterygota</taxon>
        <taxon>Lepidoptera</taxon>
        <taxon>Glossata</taxon>
        <taxon>Ditrysia</taxon>
        <taxon>Noctuoidea</taxon>
        <taxon>Noctuidae</taxon>
        <taxon>Amphipyrinae</taxon>
        <taxon>Spodoptera</taxon>
    </lineage>
</organism>
<evidence type="ECO:0000256" key="1">
    <source>
        <dbReference type="SAM" id="MobiDB-lite"/>
    </source>
</evidence>